<name>A0ACC2L631_PERAE</name>
<dbReference type="EMBL" id="CM056814">
    <property type="protein sequence ID" value="KAJ8628499.1"/>
    <property type="molecule type" value="Genomic_DNA"/>
</dbReference>
<gene>
    <name evidence="1" type="ORF">MRB53_021806</name>
</gene>
<reference evidence="1 2" key="1">
    <citation type="journal article" date="2022" name="Hortic Res">
        <title>A haplotype resolved chromosomal level avocado genome allows analysis of novel avocado genes.</title>
        <authorList>
            <person name="Nath O."/>
            <person name="Fletcher S.J."/>
            <person name="Hayward A."/>
            <person name="Shaw L.M."/>
            <person name="Masouleh A.K."/>
            <person name="Furtado A."/>
            <person name="Henry R.J."/>
            <person name="Mitter N."/>
        </authorList>
    </citation>
    <scope>NUCLEOTIDE SEQUENCE [LARGE SCALE GENOMIC DNA]</scope>
    <source>
        <strain evidence="2">cv. Hass</strain>
    </source>
</reference>
<proteinExistence type="predicted"/>
<evidence type="ECO:0000313" key="1">
    <source>
        <dbReference type="EMBL" id="KAJ8628499.1"/>
    </source>
</evidence>
<protein>
    <submittedName>
        <fullName evidence="1">Uncharacterized protein</fullName>
    </submittedName>
</protein>
<comment type="caution">
    <text evidence="1">The sequence shown here is derived from an EMBL/GenBank/DDBJ whole genome shotgun (WGS) entry which is preliminary data.</text>
</comment>
<accession>A0ACC2L631</accession>
<evidence type="ECO:0000313" key="2">
    <source>
        <dbReference type="Proteomes" id="UP001234297"/>
    </source>
</evidence>
<dbReference type="Proteomes" id="UP001234297">
    <property type="component" value="Chromosome 6"/>
</dbReference>
<keyword evidence="2" id="KW-1185">Reference proteome</keyword>
<organism evidence="1 2">
    <name type="scientific">Persea americana</name>
    <name type="common">Avocado</name>
    <dbReference type="NCBI Taxonomy" id="3435"/>
    <lineage>
        <taxon>Eukaryota</taxon>
        <taxon>Viridiplantae</taxon>
        <taxon>Streptophyta</taxon>
        <taxon>Embryophyta</taxon>
        <taxon>Tracheophyta</taxon>
        <taxon>Spermatophyta</taxon>
        <taxon>Magnoliopsida</taxon>
        <taxon>Magnoliidae</taxon>
        <taxon>Laurales</taxon>
        <taxon>Lauraceae</taxon>
        <taxon>Persea</taxon>
    </lineage>
</organism>
<sequence length="945" mass="107221">MEALENTKRALIAKNDDIVSRVDLDKLQGRSALNEVSIWLQGVESIKGKVSDIQRNFEEHKKRWKGLFPNYYRRRKICKKSSILIGQMDKLITDGSFENGVTIEPLPLATIALPTMPIVGKTAVLTRQEIMNCILSTEKRIIGVHGMGGVGKTTIMRNILNDLSQQSESKHFDFFIWITVSNDVDVNKLHRKIAKELNIDMKEDDDQDRAGRKIFSALEQRKKFLLILDDMWDSFHLDEVGIPLPSKENGCKLVLTTRNKGICGQMQAHAIEVRVLSEEESWEFFKNFVAVGGVDLSEDIESLARDVAKECCNLPLAIKTVGGSMCGVDNALVWKDALKDLKEANGKFEGIDKVFAPLKFSYTQLPSHVLQSCFLYCSLYPEDHEISANELIDGWICEGLIDGSGTREDDINKGHTILDRLIKVSMLERCDGFVPGIHVKMHDLVRDMAINITKSEKPRSVIYAGQQLKDFSILLPEDAMRMSLMENGIEVLSGQPNCQHLLTLLLQYNPLEKISPDSYFDHMCSLRVLNLSSTKIKSLPDSVSNLKQLRALILYWCIDLEKVPSLEKLKKLRVLDLSYTNIQELPSGVEAMVYLERLHLDGTNELRVIPAGIIPRLSHLEELTMHQSRWKWSSTTREGAGIEEIINSTRLAILKIHFKELSDFLPYATLDKWQMMKRFHLYVGGSYSFAPLDDPSGVVFCSCDLIGEEYPSLLPNTTHWLVIWQCQISSLGHFVRLLNKSELDHCVIYDCKNMKYLLVEEEPFLPDIKKLEITLIPELLVLCKGIRSPDALKSLESLEVSLCDKLKYLLPARLLQQLRCLKSISVKSCGQMKEIVGEEEEMGITREDDNNAMLILSQLQSLKISRMSKLKGICSRVLICNALETISIDCCPELKNLPFSVDNLPSALKEIRVGIWDEKWWDALEWDDAQTKAHFESKMWCGGAI</sequence>